<comment type="caution">
    <text evidence="3">The sequence shown here is derived from an EMBL/GenBank/DDBJ whole genome shotgun (WGS) entry which is preliminary data.</text>
</comment>
<evidence type="ECO:0000256" key="2">
    <source>
        <dbReference type="SAM" id="MobiDB-lite"/>
    </source>
</evidence>
<feature type="region of interest" description="Disordered" evidence="2">
    <location>
        <begin position="291"/>
        <end position="312"/>
    </location>
</feature>
<protein>
    <submittedName>
        <fullName evidence="3">Flagellar radial spoke protein 1</fullName>
    </submittedName>
</protein>
<keyword evidence="4" id="KW-1185">Reference proteome</keyword>
<dbReference type="SMART" id="SM00698">
    <property type="entry name" value="MORN"/>
    <property type="match status" value="5"/>
</dbReference>
<dbReference type="Proteomes" id="UP000485058">
    <property type="component" value="Unassembled WGS sequence"/>
</dbReference>
<gene>
    <name evidence="3" type="ORF">HaLaN_15350</name>
</gene>
<dbReference type="SUPFAM" id="SSF82185">
    <property type="entry name" value="Histone H3 K4-specific methyltransferase SET7/9 N-terminal domain"/>
    <property type="match status" value="1"/>
</dbReference>
<feature type="non-terminal residue" evidence="3">
    <location>
        <position position="1"/>
    </location>
</feature>
<dbReference type="Gene3D" id="2.20.110.10">
    <property type="entry name" value="Histone H3 K4-specific methyltransferase SET7/9 N-terminal domain"/>
    <property type="match status" value="2"/>
</dbReference>
<keyword evidence="3" id="KW-0966">Cell projection</keyword>
<dbReference type="EMBL" id="BLLF01001314">
    <property type="protein sequence ID" value="GFH18527.1"/>
    <property type="molecule type" value="Genomic_DNA"/>
</dbReference>
<keyword evidence="3" id="KW-0969">Cilium</keyword>
<evidence type="ECO:0000313" key="3">
    <source>
        <dbReference type="EMBL" id="GFH18527.1"/>
    </source>
</evidence>
<dbReference type="PANTHER" id="PTHR43215">
    <property type="entry name" value="RADIAL SPOKE HEAD 1 HOMOLOG"/>
    <property type="match status" value="1"/>
</dbReference>
<name>A0A699Z7B1_HAELA</name>
<evidence type="ECO:0000313" key="4">
    <source>
        <dbReference type="Proteomes" id="UP000485058"/>
    </source>
</evidence>
<proteinExistence type="predicted"/>
<reference evidence="3 4" key="1">
    <citation type="submission" date="2020-02" db="EMBL/GenBank/DDBJ databases">
        <title>Draft genome sequence of Haematococcus lacustris strain NIES-144.</title>
        <authorList>
            <person name="Morimoto D."/>
            <person name="Nakagawa S."/>
            <person name="Yoshida T."/>
            <person name="Sawayama S."/>
        </authorList>
    </citation>
    <scope>NUCLEOTIDE SEQUENCE [LARGE SCALE GENOMIC DNA]</scope>
    <source>
        <strain evidence="3 4">NIES-144</strain>
    </source>
</reference>
<dbReference type="InterPro" id="IPR003409">
    <property type="entry name" value="MORN"/>
</dbReference>
<accession>A0A699Z7B1</accession>
<evidence type="ECO:0000256" key="1">
    <source>
        <dbReference type="ARBA" id="ARBA00022737"/>
    </source>
</evidence>
<organism evidence="3 4">
    <name type="scientific">Haematococcus lacustris</name>
    <name type="common">Green alga</name>
    <name type="synonym">Haematococcus pluvialis</name>
    <dbReference type="NCBI Taxonomy" id="44745"/>
    <lineage>
        <taxon>Eukaryota</taxon>
        <taxon>Viridiplantae</taxon>
        <taxon>Chlorophyta</taxon>
        <taxon>core chlorophytes</taxon>
        <taxon>Chlorophyceae</taxon>
        <taxon>CS clade</taxon>
        <taxon>Chlamydomonadales</taxon>
        <taxon>Haematococcaceae</taxon>
        <taxon>Haematococcus</taxon>
    </lineage>
</organism>
<dbReference type="Pfam" id="PF02493">
    <property type="entry name" value="MORN"/>
    <property type="match status" value="5"/>
</dbReference>
<sequence length="390" mass="41466">IYKEYSDSAWNLWRGSQTPSVAAFVNSPAADIVARLKVAHEAAKKFKTEEAAALAAAEESGEELATELRQSCWRFSVPGLAMGGDSVDAAEHDIKVNILNYDGPLQSLAPRSSECARVQFGGEKADTYFGGYVDDLKEGPGVYVFAAGAFYVGTFKGGKREGRGVMLLPDGGLYEGELVADKFHGQGQYRYPDGSVYTGTWAAGAKHGPGVYWDTLKGCLRGSWSKGTLVGPAVYDQPAVHFEGEFVAGVPAGPGQFTLTSHRTLDMDKFAAAHIMDSGPTLRGKCEYAIPPGSGDEPKLDEEGAPIEDPDKPPLPAFPAYEGLTFRSTALPQSIADFEFPPAQGLPVPVPGVQRFRVPDGLGELVEDFATGYTGVEVTAATVGLPLYVA</sequence>
<keyword evidence="1" id="KW-0677">Repeat</keyword>
<dbReference type="GO" id="GO:0016020">
    <property type="term" value="C:membrane"/>
    <property type="evidence" value="ECO:0007669"/>
    <property type="project" value="UniProtKB-ARBA"/>
</dbReference>
<keyword evidence="3" id="KW-0282">Flagellum</keyword>
<dbReference type="AlphaFoldDB" id="A0A699Z7B1"/>
<dbReference type="PANTHER" id="PTHR43215:SF14">
    <property type="entry name" value="RADIAL SPOKE HEAD 1 HOMOLOG"/>
    <property type="match status" value="1"/>
</dbReference>